<feature type="domain" description="AAA" evidence="1">
    <location>
        <begin position="27"/>
        <end position="144"/>
    </location>
</feature>
<dbReference type="EMBL" id="UOFG01000127">
    <property type="protein sequence ID" value="VAW60645.1"/>
    <property type="molecule type" value="Genomic_DNA"/>
</dbReference>
<accession>A0A3B0WXA5</accession>
<proteinExistence type="predicted"/>
<reference evidence="3" key="1">
    <citation type="submission" date="2018-06" db="EMBL/GenBank/DDBJ databases">
        <authorList>
            <person name="Zhirakovskaya E."/>
        </authorList>
    </citation>
    <scope>NUCLEOTIDE SEQUENCE</scope>
</reference>
<feature type="domain" description="DUF4143" evidence="2">
    <location>
        <begin position="183"/>
        <end position="338"/>
    </location>
</feature>
<dbReference type="InterPro" id="IPR025420">
    <property type="entry name" value="DUF4143"/>
</dbReference>
<dbReference type="InterPro" id="IPR027417">
    <property type="entry name" value="P-loop_NTPase"/>
</dbReference>
<name>A0A3B0WXA5_9ZZZZ</name>
<gene>
    <name evidence="3" type="ORF">MNBD_GAMMA11-362</name>
</gene>
<dbReference type="PANTHER" id="PTHR43566">
    <property type="entry name" value="CONSERVED PROTEIN"/>
    <property type="match status" value="1"/>
</dbReference>
<dbReference type="PANTHER" id="PTHR43566:SF2">
    <property type="entry name" value="DUF4143 DOMAIN-CONTAINING PROTEIN"/>
    <property type="match status" value="1"/>
</dbReference>
<dbReference type="InterPro" id="IPR041682">
    <property type="entry name" value="AAA_14"/>
</dbReference>
<dbReference type="Pfam" id="PF13173">
    <property type="entry name" value="AAA_14"/>
    <property type="match status" value="1"/>
</dbReference>
<evidence type="ECO:0000259" key="1">
    <source>
        <dbReference type="Pfam" id="PF13173"/>
    </source>
</evidence>
<protein>
    <submittedName>
        <fullName evidence="3">Uncharacterized protein Rv2008c/MT2064</fullName>
    </submittedName>
</protein>
<dbReference type="AlphaFoldDB" id="A0A3B0WXA5"/>
<sequence>MDFHGNMLCMIYRTQWHDRIETALKRSRILTLVGPRQCGKTTLARDFVAEDSVNYFDLEDPVSLARLDEPMTALESLQGLIVIDEIQRRAELFPVLRVLVDRKSFAGQFLILGSASGDLLRQSSETLAGRMETLNLRGFSLLELGESARQQHWLRGGFPLSYLALSEVDSLAWRKGFIQTLLERDFPQWGIRTSAMALWRFWTMLAHYHGQTWNAAEFARAMGVSESTTRRYLDLLSDAFMVRQLQPWHANIRKRQVKSPKIYIHDSGLLHQLLGISNERDLLTHPKIGASWEGYVIEEVLSAVQPDDAWFWATHQGAEIDLLLRKNGQMVGVECKRSDAPRMTPSIRTALSDLKLDKIIVVYPGDKRFSLSDQVEAMPLKDLASIEQLSELAG</sequence>
<dbReference type="Gene3D" id="3.40.50.300">
    <property type="entry name" value="P-loop containing nucleotide triphosphate hydrolases"/>
    <property type="match status" value="1"/>
</dbReference>
<dbReference type="SUPFAM" id="SSF52540">
    <property type="entry name" value="P-loop containing nucleoside triphosphate hydrolases"/>
    <property type="match status" value="1"/>
</dbReference>
<organism evidence="3">
    <name type="scientific">hydrothermal vent metagenome</name>
    <dbReference type="NCBI Taxonomy" id="652676"/>
    <lineage>
        <taxon>unclassified sequences</taxon>
        <taxon>metagenomes</taxon>
        <taxon>ecological metagenomes</taxon>
    </lineage>
</organism>
<evidence type="ECO:0000313" key="3">
    <source>
        <dbReference type="EMBL" id="VAW60645.1"/>
    </source>
</evidence>
<dbReference type="Pfam" id="PF13635">
    <property type="entry name" value="DUF4143"/>
    <property type="match status" value="1"/>
</dbReference>
<evidence type="ECO:0000259" key="2">
    <source>
        <dbReference type="Pfam" id="PF13635"/>
    </source>
</evidence>